<dbReference type="GO" id="GO:0002098">
    <property type="term" value="P:tRNA wobble uridine modification"/>
    <property type="evidence" value="ECO:0007669"/>
    <property type="project" value="TreeGrafter"/>
</dbReference>
<dbReference type="SUPFAM" id="SSF53335">
    <property type="entry name" value="S-adenosyl-L-methionine-dependent methyltransferases"/>
    <property type="match status" value="1"/>
</dbReference>
<keyword evidence="5" id="KW-0694">RNA-binding</keyword>
<evidence type="ECO:0000259" key="6">
    <source>
        <dbReference type="PROSITE" id="PS51471"/>
    </source>
</evidence>
<dbReference type="InterPro" id="IPR037151">
    <property type="entry name" value="AlkB-like_sf"/>
</dbReference>
<protein>
    <submittedName>
        <fullName evidence="8">Alkylated DNA repair protein alkB homolog 8</fullName>
    </submittedName>
</protein>
<dbReference type="Gene3D" id="2.60.120.590">
    <property type="entry name" value="Alpha-ketoglutarate-dependent dioxygenase AlkB-like"/>
    <property type="match status" value="1"/>
</dbReference>
<dbReference type="Pfam" id="PF08241">
    <property type="entry name" value="Methyltransf_11"/>
    <property type="match status" value="1"/>
</dbReference>
<dbReference type="GO" id="GO:0008757">
    <property type="term" value="F:S-adenosylmethionine-dependent methyltransferase activity"/>
    <property type="evidence" value="ECO:0007669"/>
    <property type="project" value="InterPro"/>
</dbReference>
<proteinExistence type="predicted"/>
<dbReference type="SUPFAM" id="SSF51197">
    <property type="entry name" value="Clavaminate synthase-like"/>
    <property type="match status" value="1"/>
</dbReference>
<dbReference type="CDD" id="cd02440">
    <property type="entry name" value="AdoMet_MTases"/>
    <property type="match status" value="1"/>
</dbReference>
<dbReference type="PROSITE" id="PS51471">
    <property type="entry name" value="FE2OG_OXY"/>
    <property type="match status" value="1"/>
</dbReference>
<dbReference type="InterPro" id="IPR005123">
    <property type="entry name" value="Oxoglu/Fe-dep_dioxygenase_dom"/>
</dbReference>
<dbReference type="PANTHER" id="PTHR13069">
    <property type="entry name" value="ALKYLATED DNA REPAIR PROTEIN ALKB HOMOLOG 8"/>
    <property type="match status" value="1"/>
</dbReference>
<keyword evidence="2" id="KW-0489">Methyltransferase</keyword>
<keyword evidence="7" id="KW-1185">Reference proteome</keyword>
<dbReference type="InterPro" id="IPR051422">
    <property type="entry name" value="AlkB_tRNA_MeTrf/Diox"/>
</dbReference>
<dbReference type="Gene3D" id="3.40.50.150">
    <property type="entry name" value="Vaccinia Virus protein VP39"/>
    <property type="match status" value="1"/>
</dbReference>
<dbReference type="InterPro" id="IPR013216">
    <property type="entry name" value="Methyltransf_11"/>
</dbReference>
<keyword evidence="4" id="KW-0862">Zinc</keyword>
<reference evidence="8" key="1">
    <citation type="submission" date="2019-12" db="UniProtKB">
        <authorList>
            <consortium name="WormBaseParasite"/>
        </authorList>
    </citation>
    <scope>IDENTIFICATION</scope>
</reference>
<evidence type="ECO:0000313" key="8">
    <source>
        <dbReference type="WBParaSite" id="TMUE_2000008874.1"/>
    </source>
</evidence>
<dbReference type="AlphaFoldDB" id="A0A5S6QNY3"/>
<evidence type="ECO:0000256" key="4">
    <source>
        <dbReference type="ARBA" id="ARBA00022833"/>
    </source>
</evidence>
<dbReference type="InterPro" id="IPR035979">
    <property type="entry name" value="RBD_domain_sf"/>
</dbReference>
<organism evidence="7 8">
    <name type="scientific">Trichuris muris</name>
    <name type="common">Mouse whipworm</name>
    <dbReference type="NCBI Taxonomy" id="70415"/>
    <lineage>
        <taxon>Eukaryota</taxon>
        <taxon>Metazoa</taxon>
        <taxon>Ecdysozoa</taxon>
        <taxon>Nematoda</taxon>
        <taxon>Enoplea</taxon>
        <taxon>Dorylaimia</taxon>
        <taxon>Trichinellida</taxon>
        <taxon>Trichuridae</taxon>
        <taxon>Trichuris</taxon>
    </lineage>
</organism>
<dbReference type="Proteomes" id="UP000046395">
    <property type="component" value="Unassembled WGS sequence"/>
</dbReference>
<evidence type="ECO:0000313" key="7">
    <source>
        <dbReference type="Proteomes" id="UP000046395"/>
    </source>
</evidence>
<dbReference type="PANTHER" id="PTHR13069:SF21">
    <property type="entry name" value="ALKYLATED DNA REPAIR PROTEIN ALKB HOMOLOG 8"/>
    <property type="match status" value="1"/>
</dbReference>
<dbReference type="GO" id="GO:0106335">
    <property type="term" value="F:tRNA (5-carboxymethyluridine(34)-5-O)-methyltransferase activity"/>
    <property type="evidence" value="ECO:0007669"/>
    <property type="project" value="TreeGrafter"/>
</dbReference>
<evidence type="ECO:0000256" key="2">
    <source>
        <dbReference type="ARBA" id="ARBA00022603"/>
    </source>
</evidence>
<comment type="cofactor">
    <cofactor evidence="1">
        <name>Fe(2+)</name>
        <dbReference type="ChEBI" id="CHEBI:29033"/>
    </cofactor>
</comment>
<keyword evidence="3" id="KW-0808">Transferase</keyword>
<dbReference type="SUPFAM" id="SSF54928">
    <property type="entry name" value="RNA-binding domain, RBD"/>
    <property type="match status" value="1"/>
</dbReference>
<dbReference type="Pfam" id="PF13532">
    <property type="entry name" value="2OG-FeII_Oxy_2"/>
    <property type="match status" value="1"/>
</dbReference>
<dbReference type="InterPro" id="IPR029063">
    <property type="entry name" value="SAM-dependent_MTases_sf"/>
</dbReference>
<dbReference type="WBParaSite" id="TMUE_2000008874.1">
    <property type="protein sequence ID" value="TMUE_2000008874.1"/>
    <property type="gene ID" value="WBGene00300439"/>
</dbReference>
<dbReference type="GO" id="GO:0000049">
    <property type="term" value="F:tRNA binding"/>
    <property type="evidence" value="ECO:0007669"/>
    <property type="project" value="TreeGrafter"/>
</dbReference>
<name>A0A5S6QNY3_TRIMR</name>
<sequence>MPKKTDKRLRRAIALLGQHAPEVVVSENPTNVLYAANGGVVCGVDYEKLESLCSEFADPDSFRVYMYFNKPYSFVCFDRIEDAQSLKSAWHGRKPSWQLQNVPLYFAFVENMPEQRTHSTDTSRPEGLVLLNDFVTASQEHEFLRLVESSAARGCCLGKRSVFHFGYDFLYSTNQPDVSKPAVRPIPSICHDLTRRMQSLGLIEQLPNQLTVNVYEPGQGIPLHFDSSPLIGKEIVSLSLNGDVVMDFVRPTTDSHYSLVVPKRSVLIMTGPSRYVWKHGIAPRKYDALSNGMLLRRSLRVSFTFRHVSESHARRNSDEERDLPACTSPNSVEQKYVYQVYDQIASSFDHTRYSLWPGVVRFLDSLKGNCLLLDVGCGNGKYLSYRSDIVKLGCDRSVELCKICRCKGFQAYQMDCCNIPFRDETFDAALSVAVIHHLSTEERRMQALRELMRVVRPGGRALVYVWAAEQTRNNEDSKYLKSNRVAYMPELSSAGEELPFVVHKNRHPFEAADLLVPWKSSASGNKKGQCPGNGGKRFLRYYHVFVDGELEKLCRSLTSCKLVTSYYEQGNWCAVLERC</sequence>
<feature type="domain" description="Fe2OG dioxygenase" evidence="6">
    <location>
        <begin position="206"/>
        <end position="309"/>
    </location>
</feature>
<dbReference type="GO" id="GO:0005634">
    <property type="term" value="C:nucleus"/>
    <property type="evidence" value="ECO:0007669"/>
    <property type="project" value="TreeGrafter"/>
</dbReference>
<dbReference type="Gene3D" id="3.30.70.330">
    <property type="match status" value="1"/>
</dbReference>
<dbReference type="InterPro" id="IPR027450">
    <property type="entry name" value="AlkB-like"/>
</dbReference>
<evidence type="ECO:0000256" key="3">
    <source>
        <dbReference type="ARBA" id="ARBA00022679"/>
    </source>
</evidence>
<dbReference type="GO" id="GO:0030488">
    <property type="term" value="P:tRNA methylation"/>
    <property type="evidence" value="ECO:0007669"/>
    <property type="project" value="TreeGrafter"/>
</dbReference>
<accession>A0A5S6QNY3</accession>
<evidence type="ECO:0000256" key="5">
    <source>
        <dbReference type="ARBA" id="ARBA00022884"/>
    </source>
</evidence>
<dbReference type="InterPro" id="IPR012677">
    <property type="entry name" value="Nucleotide-bd_a/b_plait_sf"/>
</dbReference>
<evidence type="ECO:0000256" key="1">
    <source>
        <dbReference type="ARBA" id="ARBA00001954"/>
    </source>
</evidence>
<dbReference type="GO" id="GO:0005737">
    <property type="term" value="C:cytoplasm"/>
    <property type="evidence" value="ECO:0007669"/>
    <property type="project" value="TreeGrafter"/>
</dbReference>
<dbReference type="STRING" id="70415.A0A5S6QNY3"/>